<dbReference type="GO" id="GO:0038023">
    <property type="term" value="F:signaling receptor activity"/>
    <property type="evidence" value="ECO:0007669"/>
    <property type="project" value="TreeGrafter"/>
</dbReference>
<keyword evidence="16" id="KW-1185">Reference proteome</keyword>
<sequence>MASLVRVVSLLCALIAQRVPEAASTSPDVCDVCICSSTNPSSANVDTASCEVRAIRPQDTDFLSPQHPTPVILRSLSLTCNGDRFKYHSVVSSETLGALEDLEELHLQNCDLSYGLTSSSFQHMKRLKKLSIVDCILPQVTEKMTSPSYLSSLSNLERLSMTGCKLSRLPSLPKWRQLRHLNVSHNNLHSLDFLEHTPEDDTLNTRPRMKNETGHTSESDIESGLAVLDASYNPMTSLPMSAIAASRRLEKLILRGVPITEFRLPNDLELPELVVLDAPDTSIGVFEFPRLCSSVRLEELSLRGQGVPVEIGDLSCLTNLTRLTLVKLGLNSTLWKQLRSSSLIKLFLSDNVITSVDTSRCPKLQTLVLDNNRISSINASSSFTNLPELQLLNISLNAITELPSNCFLGTPNLKALDASNNKLTNIRSSVLSGMTQLFYLNLAHNDISSMGFTLFRNTPSIKYLYLQHNKIGFLPRLNTMHGLSLFNVSYNQIRSIEPRHLEGLTSLKVLLANNNALQQVRDNLFSNTPSLMEAWLNDNKIQYVGNLGQHRNLQILRLENNLISDFLTGSPFSGLQALAFLSLDHNYITVIRRFAFPPSLRFLYLGSNYIRWMEPDSFANLPQLQLVDIESNKMVFTLPMTAVNGFKLNYPKPIFYIGGNQFFCDCNMAYLKLLFERPKAYDMFVMYYPTFHGLEQTLCEVSYEGKHNRLFKDVPLSDFACQYPEPYCSSACDCCNLSLTQRDPVPTSCDCQLTCPVGCSCYVAGASLLRDYYHIRCDSRNFSQVPDRIPPMAVNLFLDGNHISNVSNIDFYRLGQLENLYLNFSALENLGDSSFRNCTVLEFLYLDHNLLQSLHNDTFLGLSSLTHLYLHHNTIEVISPGALDKLVSLKILTLHNNRLVKVGSYLDNFPRSLEQLTLSQNPWSCDCEDSKELYDMIHVRSKTVVDKDSMCCYFSQDDQLTSMAVLPKPSETVSTLSSRVQPDFEANSLADRGASTDNKLLTGASAGEHNSSDPMCQPLWTSDFSVLCGNNNQTSHNLDRWRQQSSPSGLPVVIVVLITLAVLLSLAACFVIFAIFKRRELQALAYVKLGIRVFDKKAQVDKEDKGTKAFDAFISYSSKDDEFVAGTLVPALEDPRRGYRVCVHYRDFPVGGTITDTICRAIECSSRTILLLSQNFLKSEWCRFEFQTAHRHILREGSHRLVIVLYGELPDDMLDPDLEVHLKSRSFLRFEDPWFWEKLYFSLPDVKKRKENQDKENIGDDPRDEVDHNDVEIQAKTAIRAMRILTGKHVDDGRANVDVDV</sequence>
<proteinExistence type="inferred from homology"/>
<keyword evidence="4 12" id="KW-0812">Transmembrane</keyword>
<evidence type="ECO:0000256" key="5">
    <source>
        <dbReference type="ARBA" id="ARBA00022729"/>
    </source>
</evidence>
<dbReference type="SMART" id="SM00369">
    <property type="entry name" value="LRR_TYP"/>
    <property type="match status" value="14"/>
</dbReference>
<dbReference type="InterPro" id="IPR035897">
    <property type="entry name" value="Toll_tir_struct_dom_sf"/>
</dbReference>
<evidence type="ECO:0000256" key="2">
    <source>
        <dbReference type="ARBA" id="ARBA00009634"/>
    </source>
</evidence>
<keyword evidence="8 12" id="KW-0472">Membrane</keyword>
<dbReference type="Proteomes" id="UP000762676">
    <property type="component" value="Unassembled WGS sequence"/>
</dbReference>
<dbReference type="EMBL" id="BMAT01013178">
    <property type="protein sequence ID" value="GFS07143.1"/>
    <property type="molecule type" value="Genomic_DNA"/>
</dbReference>
<dbReference type="PROSITE" id="PS51450">
    <property type="entry name" value="LRR"/>
    <property type="match status" value="7"/>
</dbReference>
<dbReference type="PANTHER" id="PTHR24365:SF541">
    <property type="entry name" value="PROTEIN TOLL-RELATED"/>
    <property type="match status" value="1"/>
</dbReference>
<accession>A0AAV4I9J8</accession>
<evidence type="ECO:0000256" key="10">
    <source>
        <dbReference type="ARBA" id="ARBA00023180"/>
    </source>
</evidence>
<dbReference type="PROSITE" id="PS50104">
    <property type="entry name" value="TIR"/>
    <property type="match status" value="1"/>
</dbReference>
<dbReference type="PANTHER" id="PTHR24365">
    <property type="entry name" value="TOLL-LIKE RECEPTOR"/>
    <property type="match status" value="1"/>
</dbReference>
<gene>
    <name evidence="15" type="ORF">ElyMa_006563300</name>
</gene>
<feature type="signal peptide" evidence="13">
    <location>
        <begin position="1"/>
        <end position="24"/>
    </location>
</feature>
<evidence type="ECO:0000256" key="1">
    <source>
        <dbReference type="ARBA" id="ARBA00004167"/>
    </source>
</evidence>
<dbReference type="SMART" id="SM00364">
    <property type="entry name" value="LRR_BAC"/>
    <property type="match status" value="6"/>
</dbReference>
<reference evidence="15 16" key="1">
    <citation type="journal article" date="2021" name="Elife">
        <title>Chloroplast acquisition without the gene transfer in kleptoplastic sea slugs, Plakobranchus ocellatus.</title>
        <authorList>
            <person name="Maeda T."/>
            <person name="Takahashi S."/>
            <person name="Yoshida T."/>
            <person name="Shimamura S."/>
            <person name="Takaki Y."/>
            <person name="Nagai Y."/>
            <person name="Toyoda A."/>
            <person name="Suzuki Y."/>
            <person name="Arimoto A."/>
            <person name="Ishii H."/>
            <person name="Satoh N."/>
            <person name="Nishiyama T."/>
            <person name="Hasebe M."/>
            <person name="Maruyama T."/>
            <person name="Minagawa J."/>
            <person name="Obokata J."/>
            <person name="Shigenobu S."/>
        </authorList>
    </citation>
    <scope>NUCLEOTIDE SEQUENCE [LARGE SCALE GENOMIC DNA]</scope>
</reference>
<dbReference type="InterPro" id="IPR003591">
    <property type="entry name" value="Leu-rich_rpt_typical-subtyp"/>
</dbReference>
<keyword evidence="9 15" id="KW-0675">Receptor</keyword>
<dbReference type="Gene3D" id="3.40.50.10140">
    <property type="entry name" value="Toll/interleukin-1 receptor homology (TIR) domain"/>
    <property type="match status" value="1"/>
</dbReference>
<comment type="caution">
    <text evidence="15">The sequence shown here is derived from an EMBL/GenBank/DDBJ whole genome shotgun (WGS) entry which is preliminary data.</text>
</comment>
<keyword evidence="10" id="KW-0325">Glycoprotein</keyword>
<organism evidence="15 16">
    <name type="scientific">Elysia marginata</name>
    <dbReference type="NCBI Taxonomy" id="1093978"/>
    <lineage>
        <taxon>Eukaryota</taxon>
        <taxon>Metazoa</taxon>
        <taxon>Spiralia</taxon>
        <taxon>Lophotrochozoa</taxon>
        <taxon>Mollusca</taxon>
        <taxon>Gastropoda</taxon>
        <taxon>Heterobranchia</taxon>
        <taxon>Euthyneura</taxon>
        <taxon>Panpulmonata</taxon>
        <taxon>Sacoglossa</taxon>
        <taxon>Placobranchoidea</taxon>
        <taxon>Plakobranchidae</taxon>
        <taxon>Elysia</taxon>
    </lineage>
</organism>
<keyword evidence="5 13" id="KW-0732">Signal</keyword>
<dbReference type="SUPFAM" id="SSF52058">
    <property type="entry name" value="L domain-like"/>
    <property type="match status" value="3"/>
</dbReference>
<dbReference type="SUPFAM" id="SSF52200">
    <property type="entry name" value="Toll/Interleukin receptor TIR domain"/>
    <property type="match status" value="1"/>
</dbReference>
<feature type="chain" id="PRO_5043864892" evidence="13">
    <location>
        <begin position="25"/>
        <end position="1301"/>
    </location>
</feature>
<evidence type="ECO:0000256" key="11">
    <source>
        <dbReference type="SAM" id="MobiDB-lite"/>
    </source>
</evidence>
<comment type="subcellular location">
    <subcellularLocation>
        <location evidence="1">Membrane</location>
        <topology evidence="1">Single-pass membrane protein</topology>
    </subcellularLocation>
</comment>
<dbReference type="InterPro" id="IPR001611">
    <property type="entry name" value="Leu-rich_rpt"/>
</dbReference>
<keyword evidence="3" id="KW-0433">Leucine-rich repeat</keyword>
<dbReference type="InterPro" id="IPR000157">
    <property type="entry name" value="TIR_dom"/>
</dbReference>
<dbReference type="Gene3D" id="3.80.10.10">
    <property type="entry name" value="Ribonuclease Inhibitor"/>
    <property type="match status" value="5"/>
</dbReference>
<keyword evidence="6" id="KW-0677">Repeat</keyword>
<feature type="compositionally biased region" description="Basic and acidic residues" evidence="11">
    <location>
        <begin position="209"/>
        <end position="218"/>
    </location>
</feature>
<comment type="similarity">
    <text evidence="2">Belongs to the Toll-like receptor family.</text>
</comment>
<evidence type="ECO:0000256" key="8">
    <source>
        <dbReference type="ARBA" id="ARBA00023136"/>
    </source>
</evidence>
<evidence type="ECO:0000256" key="9">
    <source>
        <dbReference type="ARBA" id="ARBA00023170"/>
    </source>
</evidence>
<feature type="region of interest" description="Disordered" evidence="11">
    <location>
        <begin position="199"/>
        <end position="221"/>
    </location>
</feature>
<feature type="transmembrane region" description="Helical" evidence="12">
    <location>
        <begin position="1052"/>
        <end position="1076"/>
    </location>
</feature>
<evidence type="ECO:0000256" key="13">
    <source>
        <dbReference type="SAM" id="SignalP"/>
    </source>
</evidence>
<evidence type="ECO:0000259" key="14">
    <source>
        <dbReference type="PROSITE" id="PS50104"/>
    </source>
</evidence>
<evidence type="ECO:0000256" key="12">
    <source>
        <dbReference type="SAM" id="Phobius"/>
    </source>
</evidence>
<dbReference type="GO" id="GO:0002224">
    <property type="term" value="P:toll-like receptor signaling pathway"/>
    <property type="evidence" value="ECO:0007669"/>
    <property type="project" value="TreeGrafter"/>
</dbReference>
<name>A0AAV4I9J8_9GAST</name>
<protein>
    <submittedName>
        <fullName evidence="15">Toll-like receptor Tollo</fullName>
    </submittedName>
</protein>
<evidence type="ECO:0000256" key="4">
    <source>
        <dbReference type="ARBA" id="ARBA00022692"/>
    </source>
</evidence>
<evidence type="ECO:0000313" key="16">
    <source>
        <dbReference type="Proteomes" id="UP000762676"/>
    </source>
</evidence>
<evidence type="ECO:0000256" key="6">
    <source>
        <dbReference type="ARBA" id="ARBA00022737"/>
    </source>
</evidence>
<dbReference type="GO" id="GO:0005886">
    <property type="term" value="C:plasma membrane"/>
    <property type="evidence" value="ECO:0007669"/>
    <property type="project" value="TreeGrafter"/>
</dbReference>
<evidence type="ECO:0000256" key="7">
    <source>
        <dbReference type="ARBA" id="ARBA00022989"/>
    </source>
</evidence>
<dbReference type="Pfam" id="PF13676">
    <property type="entry name" value="TIR_2"/>
    <property type="match status" value="1"/>
</dbReference>
<dbReference type="FunFam" id="3.40.50.10140:FF:000021">
    <property type="entry name" value="Toll receptor 13"/>
    <property type="match status" value="1"/>
</dbReference>
<dbReference type="InterPro" id="IPR032675">
    <property type="entry name" value="LRR_dom_sf"/>
</dbReference>
<dbReference type="Pfam" id="PF13855">
    <property type="entry name" value="LRR_8"/>
    <property type="match status" value="3"/>
</dbReference>
<evidence type="ECO:0000313" key="15">
    <source>
        <dbReference type="EMBL" id="GFS07143.1"/>
    </source>
</evidence>
<dbReference type="SMART" id="SM00255">
    <property type="entry name" value="TIR"/>
    <property type="match status" value="1"/>
</dbReference>
<evidence type="ECO:0000256" key="3">
    <source>
        <dbReference type="ARBA" id="ARBA00022614"/>
    </source>
</evidence>
<keyword evidence="7 12" id="KW-1133">Transmembrane helix</keyword>
<feature type="domain" description="TIR" evidence="14">
    <location>
        <begin position="1108"/>
        <end position="1243"/>
    </location>
</feature>